<evidence type="ECO:0000256" key="5">
    <source>
        <dbReference type="ARBA" id="ARBA00022967"/>
    </source>
</evidence>
<dbReference type="InterPro" id="IPR009051">
    <property type="entry name" value="Helical_ferredxn"/>
</dbReference>
<dbReference type="Pfam" id="PF04060">
    <property type="entry name" value="FeS"/>
    <property type="match status" value="1"/>
</dbReference>
<evidence type="ECO:0000259" key="12">
    <source>
        <dbReference type="PROSITE" id="PS51656"/>
    </source>
</evidence>
<evidence type="ECO:0000313" key="14">
    <source>
        <dbReference type="Proteomes" id="UP000748308"/>
    </source>
</evidence>
<evidence type="ECO:0000256" key="1">
    <source>
        <dbReference type="ARBA" id="ARBA00022448"/>
    </source>
</evidence>
<evidence type="ECO:0000256" key="3">
    <source>
        <dbReference type="ARBA" id="ARBA00022723"/>
    </source>
</evidence>
<dbReference type="GO" id="GO:0051539">
    <property type="term" value="F:4 iron, 4 sulfur cluster binding"/>
    <property type="evidence" value="ECO:0007669"/>
    <property type="project" value="UniProtKB-UniRule"/>
</dbReference>
<comment type="caution">
    <text evidence="10">Lacks conserved residue(s) required for the propagation of feature annotation.</text>
</comment>
<evidence type="ECO:0000256" key="7">
    <source>
        <dbReference type="ARBA" id="ARBA00023004"/>
    </source>
</evidence>
<keyword evidence="7 10" id="KW-0408">Iron</keyword>
<feature type="binding site" evidence="10">
    <location>
        <position position="46"/>
    </location>
    <ligand>
        <name>[4Fe-4S] cluster</name>
        <dbReference type="ChEBI" id="CHEBI:49883"/>
        <label>1</label>
    </ligand>
</feature>
<dbReference type="PANTHER" id="PTHR43560">
    <property type="entry name" value="ION-TRANSLOCATING OXIDOREDUCTASE COMPLEX SUBUNIT B"/>
    <property type="match status" value="1"/>
</dbReference>
<reference evidence="13" key="1">
    <citation type="submission" date="2019-03" db="EMBL/GenBank/DDBJ databases">
        <title>Lake Tanganyika Metagenome-Assembled Genomes (MAGs).</title>
        <authorList>
            <person name="Tran P."/>
        </authorList>
    </citation>
    <scope>NUCLEOTIDE SEQUENCE</scope>
    <source>
        <strain evidence="13">M_DeepCast_400m_m2_100</strain>
    </source>
</reference>
<dbReference type="HAMAP" id="MF_00463">
    <property type="entry name" value="RsxB_RnfB"/>
    <property type="match status" value="1"/>
</dbReference>
<feature type="binding site" evidence="10">
    <location>
        <position position="138"/>
    </location>
    <ligand>
        <name>[4Fe-4S] cluster</name>
        <dbReference type="ChEBI" id="CHEBI:49883"/>
        <label>2</label>
    </ligand>
</feature>
<dbReference type="Pfam" id="PF14691">
    <property type="entry name" value="Fer4_20"/>
    <property type="match status" value="1"/>
</dbReference>
<name>A0A937XAM5_UNCEI</name>
<comment type="subcellular location">
    <subcellularLocation>
        <location evidence="10">Cell membrane</location>
    </subcellularLocation>
</comment>
<evidence type="ECO:0000256" key="8">
    <source>
        <dbReference type="ARBA" id="ARBA00023014"/>
    </source>
</evidence>
<dbReference type="GO" id="GO:0022900">
    <property type="term" value="P:electron transport chain"/>
    <property type="evidence" value="ECO:0007669"/>
    <property type="project" value="UniProtKB-UniRule"/>
</dbReference>
<dbReference type="PRINTS" id="PR00368">
    <property type="entry name" value="FADPNR"/>
</dbReference>
<proteinExistence type="inferred from homology"/>
<feature type="binding site" evidence="10">
    <location>
        <position position="71"/>
    </location>
    <ligand>
        <name>[4Fe-4S] cluster</name>
        <dbReference type="ChEBI" id="CHEBI:49883"/>
        <label>1</label>
    </ligand>
</feature>
<dbReference type="PRINTS" id="PR00469">
    <property type="entry name" value="PNDRDTASEII"/>
</dbReference>
<dbReference type="InterPro" id="IPR036188">
    <property type="entry name" value="FAD/NAD-bd_sf"/>
</dbReference>
<keyword evidence="9 10" id="KW-0472">Membrane</keyword>
<feature type="domain" description="4Fe-4S" evidence="12">
    <location>
        <begin position="29"/>
        <end position="88"/>
    </location>
</feature>
<dbReference type="InterPro" id="IPR007202">
    <property type="entry name" value="4Fe-4S_dom"/>
</dbReference>
<dbReference type="InterPro" id="IPR010207">
    <property type="entry name" value="Elect_transpt_cplx_RnfB/RsxB"/>
</dbReference>
<comment type="similarity">
    <text evidence="10">Belongs to the 4Fe4S bacterial-type ferredoxin family. RnfB subfamily.</text>
</comment>
<dbReference type="AlphaFoldDB" id="A0A937XAM5"/>
<dbReference type="PROSITE" id="PS00198">
    <property type="entry name" value="4FE4S_FER_1"/>
    <property type="match status" value="1"/>
</dbReference>
<feature type="binding site" evidence="10">
    <location>
        <position position="134"/>
    </location>
    <ligand>
        <name>[4Fe-4S] cluster</name>
        <dbReference type="ChEBI" id="CHEBI:49883"/>
        <label>2</label>
    </ligand>
</feature>
<comment type="subunit">
    <text evidence="10">The complex is composed of six subunits: RnfA, RnfB, RnfC, RnfD, RnfE and RnfG.</text>
</comment>
<dbReference type="Gene3D" id="3.50.50.60">
    <property type="entry name" value="FAD/NAD(P)-binding domain"/>
    <property type="match status" value="2"/>
</dbReference>
<evidence type="ECO:0000256" key="10">
    <source>
        <dbReference type="HAMAP-Rule" id="MF_00463"/>
    </source>
</evidence>
<feature type="binding site" evidence="10">
    <location>
        <position position="49"/>
    </location>
    <ligand>
        <name>[4Fe-4S] cluster</name>
        <dbReference type="ChEBI" id="CHEBI:49883"/>
        <label>1</label>
    </ligand>
</feature>
<dbReference type="Proteomes" id="UP000748308">
    <property type="component" value="Unassembled WGS sequence"/>
</dbReference>
<dbReference type="Pfam" id="PF12838">
    <property type="entry name" value="Fer4_7"/>
    <property type="match status" value="1"/>
</dbReference>
<dbReference type="EMBL" id="VGIY01000110">
    <property type="protein sequence ID" value="MBM3317347.1"/>
    <property type="molecule type" value="Genomic_DNA"/>
</dbReference>
<dbReference type="InterPro" id="IPR050395">
    <property type="entry name" value="4Fe4S_Ferredoxin_RnfB"/>
</dbReference>
<keyword evidence="3 10" id="KW-0479">Metal-binding</keyword>
<dbReference type="InterPro" id="IPR023753">
    <property type="entry name" value="FAD/NAD-binding_dom"/>
</dbReference>
<organism evidence="13 14">
    <name type="scientific">Eiseniibacteriota bacterium</name>
    <dbReference type="NCBI Taxonomy" id="2212470"/>
    <lineage>
        <taxon>Bacteria</taxon>
        <taxon>Candidatus Eiseniibacteriota</taxon>
    </lineage>
</organism>
<dbReference type="SUPFAM" id="SSF51971">
    <property type="entry name" value="Nucleotide-binding domain"/>
    <property type="match status" value="1"/>
</dbReference>
<gene>
    <name evidence="10" type="primary">rnfB</name>
    <name evidence="13" type="ORF">FJY75_05800</name>
</gene>
<keyword evidence="6 10" id="KW-0249">Electron transport</keyword>
<dbReference type="InterPro" id="IPR017900">
    <property type="entry name" value="4Fe4S_Fe_S_CS"/>
</dbReference>
<dbReference type="PANTHER" id="PTHR43560:SF1">
    <property type="entry name" value="ION-TRANSLOCATING OXIDOREDUCTASE COMPLEX SUBUNIT B"/>
    <property type="match status" value="1"/>
</dbReference>
<keyword evidence="2 10" id="KW-0004">4Fe-4S</keyword>
<feature type="region of interest" description="Hydrophobic" evidence="10">
    <location>
        <begin position="1"/>
        <end position="23"/>
    </location>
</feature>
<keyword evidence="5 10" id="KW-1278">Translocase</keyword>
<evidence type="ECO:0000256" key="2">
    <source>
        <dbReference type="ARBA" id="ARBA00022485"/>
    </source>
</evidence>
<dbReference type="InterPro" id="IPR017896">
    <property type="entry name" value="4Fe4S_Fe-S-bd"/>
</dbReference>
<feature type="binding site" evidence="10">
    <location>
        <position position="168"/>
    </location>
    <ligand>
        <name>[4Fe-4S] cluster</name>
        <dbReference type="ChEBI" id="CHEBI:49883"/>
        <label>3</label>
    </ligand>
</feature>
<keyword evidence="1 10" id="KW-0813">Transport</keyword>
<feature type="binding site" evidence="10">
    <location>
        <position position="54"/>
    </location>
    <ligand>
        <name>[4Fe-4S] cluster</name>
        <dbReference type="ChEBI" id="CHEBI:49883"/>
        <label>1</label>
    </ligand>
</feature>
<evidence type="ECO:0000256" key="6">
    <source>
        <dbReference type="ARBA" id="ARBA00022982"/>
    </source>
</evidence>
<feature type="binding site" evidence="10">
    <location>
        <position position="148"/>
    </location>
    <ligand>
        <name>[4Fe-4S] cluster</name>
        <dbReference type="ChEBI" id="CHEBI:49883"/>
        <label>3</label>
    </ligand>
</feature>
<dbReference type="GO" id="GO:0005886">
    <property type="term" value="C:plasma membrane"/>
    <property type="evidence" value="ECO:0007669"/>
    <property type="project" value="UniProtKB-SubCell"/>
</dbReference>
<feature type="domain" description="4Fe-4S ferredoxin-type" evidence="11">
    <location>
        <begin position="159"/>
        <end position="188"/>
    </location>
</feature>
<feature type="domain" description="4Fe-4S ferredoxin-type" evidence="11">
    <location>
        <begin position="129"/>
        <end position="158"/>
    </location>
</feature>
<keyword evidence="10" id="KW-1003">Cell membrane</keyword>
<dbReference type="SUPFAM" id="SSF54862">
    <property type="entry name" value="4Fe-4S ferredoxins"/>
    <property type="match status" value="1"/>
</dbReference>
<dbReference type="InterPro" id="IPR028261">
    <property type="entry name" value="DPD_II"/>
</dbReference>
<keyword evidence="4 10" id="KW-0677">Repeat</keyword>
<evidence type="ECO:0000256" key="4">
    <source>
        <dbReference type="ARBA" id="ARBA00022737"/>
    </source>
</evidence>
<evidence type="ECO:0000259" key="11">
    <source>
        <dbReference type="PROSITE" id="PS51379"/>
    </source>
</evidence>
<keyword evidence="8 10" id="KW-0411">Iron-sulfur</keyword>
<dbReference type="GO" id="GO:0046872">
    <property type="term" value="F:metal ion binding"/>
    <property type="evidence" value="ECO:0007669"/>
    <property type="project" value="UniProtKB-KW"/>
</dbReference>
<dbReference type="GO" id="GO:0016491">
    <property type="term" value="F:oxidoreductase activity"/>
    <property type="evidence" value="ECO:0007669"/>
    <property type="project" value="InterPro"/>
</dbReference>
<feature type="binding site" evidence="10">
    <location>
        <position position="144"/>
    </location>
    <ligand>
        <name>[4Fe-4S] cluster</name>
        <dbReference type="ChEBI" id="CHEBI:49883"/>
        <label>2</label>
    </ligand>
</feature>
<feature type="binding site" evidence="10">
    <location>
        <position position="171"/>
    </location>
    <ligand>
        <name>[4Fe-4S] cluster</name>
        <dbReference type="ChEBI" id="CHEBI:49883"/>
        <label>3</label>
    </ligand>
</feature>
<accession>A0A937XAM5</accession>
<dbReference type="Pfam" id="PF07992">
    <property type="entry name" value="Pyr_redox_2"/>
    <property type="match status" value="1"/>
</dbReference>
<dbReference type="Gene3D" id="1.10.15.40">
    <property type="entry name" value="Electron transport complex subunit B, putative Fe-S cluster"/>
    <property type="match status" value="1"/>
</dbReference>
<dbReference type="CDD" id="cd10549">
    <property type="entry name" value="MtMvhB_like"/>
    <property type="match status" value="1"/>
</dbReference>
<dbReference type="GO" id="GO:0009055">
    <property type="term" value="F:electron transfer activity"/>
    <property type="evidence" value="ECO:0007669"/>
    <property type="project" value="InterPro"/>
</dbReference>
<evidence type="ECO:0000256" key="9">
    <source>
        <dbReference type="ARBA" id="ARBA00023136"/>
    </source>
</evidence>
<dbReference type="PROSITE" id="PS51379">
    <property type="entry name" value="4FE4S_FER_2"/>
    <property type="match status" value="2"/>
</dbReference>
<comment type="caution">
    <text evidence="13">The sequence shown here is derived from an EMBL/GenBank/DDBJ whole genome shotgun (WGS) entry which is preliminary data.</text>
</comment>
<dbReference type="EC" id="7.-.-.-" evidence="10"/>
<comment type="function">
    <text evidence="10">Part of a membrane-bound complex that couples electron transfer with translocation of ions across the membrane.</text>
</comment>
<comment type="cofactor">
    <cofactor evidence="10">
        <name>[4Fe-4S] cluster</name>
        <dbReference type="ChEBI" id="CHEBI:49883"/>
    </cofactor>
    <text evidence="10">Binds 3 [4Fe-4S] clusters.</text>
</comment>
<protein>
    <recommendedName>
        <fullName evidence="10">Ion-translocating oxidoreductase complex subunit B</fullName>
        <ecNumber evidence="10">7.-.-.-</ecNumber>
    </recommendedName>
    <alternativeName>
        <fullName evidence="10">Rnf electron transport complex subunit B</fullName>
    </alternativeName>
</protein>
<feature type="binding site" evidence="10">
    <location>
        <position position="178"/>
    </location>
    <ligand>
        <name>[4Fe-4S] cluster</name>
        <dbReference type="ChEBI" id="CHEBI:49883"/>
        <label>2</label>
    </ligand>
</feature>
<evidence type="ECO:0000313" key="13">
    <source>
        <dbReference type="EMBL" id="MBM3317347.1"/>
    </source>
</evidence>
<dbReference type="PROSITE" id="PS51656">
    <property type="entry name" value="4FE4S"/>
    <property type="match status" value="1"/>
</dbReference>
<dbReference type="NCBIfam" id="TIGR01944">
    <property type="entry name" value="rnfB"/>
    <property type="match status" value="1"/>
</dbReference>
<dbReference type="Gene3D" id="1.10.1060.10">
    <property type="entry name" value="Alpha-helical ferredoxin"/>
    <property type="match status" value="1"/>
</dbReference>
<feature type="binding site" evidence="10">
    <location>
        <position position="174"/>
    </location>
    <ligand>
        <name>[4Fe-4S] cluster</name>
        <dbReference type="ChEBI" id="CHEBI:49883"/>
        <label>3</label>
    </ligand>
</feature>
<sequence>MVAVLLFLGGLGAVSALLLGIAARVFYVKEDPLVVEIENALPGANCGGCGYAGCHACAEAIARGEAAANACVVGGFETTVQVAASMGVKVEAREPQIAATSCTYGTGEADLVYLYNGARDCQAAVALFGGGKLCPLGCIGLGSCVKACKFDALQIGPDRLPRFNPKKCVACGACVKACPKQIIQLTSSSDRLVREYTTAECTAPCMRGCPTGIDIPRYIAAIRDGRPQEALRIIKETCPLPLVCGRICPAPCELQCRRNLAGDEPVGINPLKRYVADYEMRTGRHINPYANAPSGRRVAVVGGGAEGLTAAYYLARLGHATTLLEARDKLGGILRHVIAPGRLPEGVLEHEIESILAMGVEARTGQLLGRDATIGSLIEREGCDAVLLATGGYDSRKLLLSESERVTPVPGLHLVVDFLGGVRAGRAPAVGRRVVIVGGESRSREAAELCRRAGAREVLIVVPGPAERMSPPLGDAAALEGVEVRAATIVTALFGAGDRLVGLRLETAGADGCPAVELREVDTILLASGRIPELVFRPVLTPERAAAAGGGAEAEVYPDFAVAPTWATAEVYRTLASLGAFGVFSSPEPGRTSDAGAVVRAILSGRRMVRGVHAQVMGRAIESIPDLAVEADEVLDVREVFGVSVEQRHEPGDPLREPGTEADWAATAELSGLGDEEARAEARRCLQCGLICYQKAM</sequence>